<dbReference type="GO" id="GO:0043190">
    <property type="term" value="C:ATP-binding cassette (ABC) transporter complex"/>
    <property type="evidence" value="ECO:0007669"/>
    <property type="project" value="InterPro"/>
</dbReference>
<dbReference type="InterPro" id="IPR027417">
    <property type="entry name" value="P-loop_NTPase"/>
</dbReference>
<dbReference type="Proteomes" id="UP000194999">
    <property type="component" value="Unassembled WGS sequence"/>
</dbReference>
<dbReference type="InterPro" id="IPR050093">
    <property type="entry name" value="ABC_SmlMolc_Importer"/>
</dbReference>
<dbReference type="AlphaFoldDB" id="A0A252BFT0"/>
<dbReference type="EMBL" id="JOOY01000011">
    <property type="protein sequence ID" value="OUJ03276.1"/>
    <property type="molecule type" value="Genomic_DNA"/>
</dbReference>
<keyword evidence="3" id="KW-0067">ATP-binding</keyword>
<dbReference type="Pfam" id="PF08402">
    <property type="entry name" value="TOBE_2"/>
    <property type="match status" value="1"/>
</dbReference>
<protein>
    <submittedName>
        <fullName evidence="3">Spermidine/putrescine ABC transporter ATP-binding protein</fullName>
    </submittedName>
</protein>
<organism evidence="3 4">
    <name type="scientific">Acetobacter orientalis</name>
    <dbReference type="NCBI Taxonomy" id="146474"/>
    <lineage>
        <taxon>Bacteria</taxon>
        <taxon>Pseudomonadati</taxon>
        <taxon>Pseudomonadota</taxon>
        <taxon>Alphaproteobacteria</taxon>
        <taxon>Acetobacterales</taxon>
        <taxon>Acetobacteraceae</taxon>
        <taxon>Acetobacter</taxon>
    </lineage>
</organism>
<dbReference type="PANTHER" id="PTHR42781:SF4">
    <property type="entry name" value="SPERMIDINE_PUTRESCINE IMPORT ATP-BINDING PROTEIN POTA"/>
    <property type="match status" value="1"/>
</dbReference>
<keyword evidence="1" id="KW-0813">Transport</keyword>
<dbReference type="InterPro" id="IPR003439">
    <property type="entry name" value="ABC_transporter-like_ATP-bd"/>
</dbReference>
<evidence type="ECO:0000313" key="4">
    <source>
        <dbReference type="Proteomes" id="UP000194999"/>
    </source>
</evidence>
<evidence type="ECO:0000259" key="2">
    <source>
        <dbReference type="PROSITE" id="PS50893"/>
    </source>
</evidence>
<dbReference type="PROSITE" id="PS50893">
    <property type="entry name" value="ABC_TRANSPORTER_2"/>
    <property type="match status" value="1"/>
</dbReference>
<feature type="domain" description="ABC transporter" evidence="2">
    <location>
        <begin position="7"/>
        <end position="240"/>
    </location>
</feature>
<comment type="caution">
    <text evidence="3">The sequence shown here is derived from an EMBL/GenBank/DDBJ whole genome shotgun (WGS) entry which is preliminary data.</text>
</comment>
<dbReference type="GO" id="GO:0016887">
    <property type="term" value="F:ATP hydrolysis activity"/>
    <property type="evidence" value="ECO:0007669"/>
    <property type="project" value="InterPro"/>
</dbReference>
<dbReference type="GO" id="GO:0022857">
    <property type="term" value="F:transmembrane transporter activity"/>
    <property type="evidence" value="ECO:0007669"/>
    <property type="project" value="InterPro"/>
</dbReference>
<dbReference type="InterPro" id="IPR013611">
    <property type="entry name" value="Transp-assoc_OB_typ2"/>
</dbReference>
<dbReference type="InterPro" id="IPR008995">
    <property type="entry name" value="Mo/tungstate-bd_C_term_dom"/>
</dbReference>
<reference evidence="3 4" key="1">
    <citation type="submission" date="2014-06" db="EMBL/GenBank/DDBJ databases">
        <authorList>
            <person name="Ju J."/>
            <person name="Zhang J."/>
        </authorList>
    </citation>
    <scope>NUCLEOTIDE SEQUENCE [LARGE SCALE GENOMIC DNA]</scope>
    <source>
        <strain evidence="3">DmW_048</strain>
    </source>
</reference>
<name>A0A252BFT0_9PROT</name>
<dbReference type="SUPFAM" id="SSF52540">
    <property type="entry name" value="P-loop containing nucleoside triphosphate hydrolases"/>
    <property type="match status" value="1"/>
</dbReference>
<dbReference type="GO" id="GO:0005524">
    <property type="term" value="F:ATP binding"/>
    <property type="evidence" value="ECO:0007669"/>
    <property type="project" value="UniProtKB-KW"/>
</dbReference>
<gene>
    <name evidence="3" type="ORF">HK15_00835</name>
</gene>
<evidence type="ECO:0000256" key="1">
    <source>
        <dbReference type="ARBA" id="ARBA00022448"/>
    </source>
</evidence>
<sequence length="373" mass="39593">MHTAHGLPLPLTLSNLVIQPSGPSLSVQVPHGQCVALLGIGPNLQDFAPLARTLAGHTPAQSGQIFVNGQNVTTAPVGQRKLGLLSPHSPLFSHLSVTQNILFPLKAEGGLSQAAMTYRTAEILALMGLDAVRNATPATLNAEQTFRAQLARLLVVRPSAVVLETPFTGMDHSSTMRLITLLEKLQRAIDLSTLLLTHNRTEALLLGEQLGIMQNGALLQLGSPATLLQRPTSEAVATAFGEANALTGKVLYLEDDCAELRLPSGEVVEAMAAAGLEENDLATICIAPDRLSVMFPRTAPTESAEPGMLVCSLVSARHIGTSIHLRFRLHDGTEILAHRPPVHLPKELEPGRLALVAWQAGSATAFPMDQKSG</sequence>
<dbReference type="Gene3D" id="3.40.50.300">
    <property type="entry name" value="P-loop containing nucleotide triphosphate hydrolases"/>
    <property type="match status" value="1"/>
</dbReference>
<dbReference type="Pfam" id="PF00005">
    <property type="entry name" value="ABC_tran"/>
    <property type="match status" value="1"/>
</dbReference>
<proteinExistence type="predicted"/>
<dbReference type="RefSeq" id="WP_094754903.1">
    <property type="nucleotide sequence ID" value="NZ_JOOY01000011.1"/>
</dbReference>
<evidence type="ECO:0000313" key="3">
    <source>
        <dbReference type="EMBL" id="OUJ03276.1"/>
    </source>
</evidence>
<keyword evidence="3" id="KW-0547">Nucleotide-binding</keyword>
<dbReference type="PANTHER" id="PTHR42781">
    <property type="entry name" value="SPERMIDINE/PUTRESCINE IMPORT ATP-BINDING PROTEIN POTA"/>
    <property type="match status" value="1"/>
</dbReference>
<dbReference type="SUPFAM" id="SSF50331">
    <property type="entry name" value="MOP-like"/>
    <property type="match status" value="1"/>
</dbReference>
<accession>A0A252BFT0</accession>